<keyword evidence="3" id="KW-1003">Cell membrane</keyword>
<feature type="transmembrane region" description="Helical" evidence="7">
    <location>
        <begin position="202"/>
        <end position="224"/>
    </location>
</feature>
<evidence type="ECO:0000313" key="9">
    <source>
        <dbReference type="EMBL" id="GMA30569.1"/>
    </source>
</evidence>
<reference evidence="9" key="1">
    <citation type="journal article" date="2014" name="Int. J. Syst. Evol. Microbiol.">
        <title>Complete genome sequence of Corynebacterium casei LMG S-19264T (=DSM 44701T), isolated from a smear-ripened cheese.</title>
        <authorList>
            <consortium name="US DOE Joint Genome Institute (JGI-PGF)"/>
            <person name="Walter F."/>
            <person name="Albersmeier A."/>
            <person name="Kalinowski J."/>
            <person name="Ruckert C."/>
        </authorList>
    </citation>
    <scope>NUCLEOTIDE SEQUENCE</scope>
    <source>
        <strain evidence="9">NBRC 112290</strain>
    </source>
</reference>
<comment type="similarity">
    <text evidence="7">Belongs to the binding-protein-dependent transport system permease family.</text>
</comment>
<accession>A0AA37XB15</accession>
<feature type="transmembrane region" description="Helical" evidence="7">
    <location>
        <begin position="318"/>
        <end position="340"/>
    </location>
</feature>
<evidence type="ECO:0000259" key="8">
    <source>
        <dbReference type="PROSITE" id="PS50928"/>
    </source>
</evidence>
<comment type="subcellular location">
    <subcellularLocation>
        <location evidence="1 7">Cell membrane</location>
        <topology evidence="1 7">Multi-pass membrane protein</topology>
    </subcellularLocation>
</comment>
<evidence type="ECO:0000256" key="2">
    <source>
        <dbReference type="ARBA" id="ARBA00022448"/>
    </source>
</evidence>
<keyword evidence="6 7" id="KW-0472">Membrane</keyword>
<evidence type="ECO:0000256" key="7">
    <source>
        <dbReference type="RuleBase" id="RU363032"/>
    </source>
</evidence>
<name>A0AA37XB15_9MICO</name>
<organism evidence="9 10">
    <name type="scientific">Litorihabitans aurantiacus</name>
    <dbReference type="NCBI Taxonomy" id="1930061"/>
    <lineage>
        <taxon>Bacteria</taxon>
        <taxon>Bacillati</taxon>
        <taxon>Actinomycetota</taxon>
        <taxon>Actinomycetes</taxon>
        <taxon>Micrococcales</taxon>
        <taxon>Beutenbergiaceae</taxon>
        <taxon>Litorihabitans</taxon>
    </lineage>
</organism>
<dbReference type="Pfam" id="PF19300">
    <property type="entry name" value="BPD_transp_1_N"/>
    <property type="match status" value="1"/>
</dbReference>
<dbReference type="InterPro" id="IPR045621">
    <property type="entry name" value="BPD_transp_1_N"/>
</dbReference>
<gene>
    <name evidence="9" type="ORF">GCM10025875_05610</name>
</gene>
<evidence type="ECO:0000256" key="6">
    <source>
        <dbReference type="ARBA" id="ARBA00023136"/>
    </source>
</evidence>
<proteinExistence type="inferred from homology"/>
<sequence>MIKFILKRLGISFLVLLGGSVLMFYLTVTADDPLKDYYESNDPNRDQIIAAITQRLQLDEPWPVRYWDWLTGVAGCVGPGVCDLGQNINGAEVSTLLANAASSTLRLVTIATVLAIVVGIVVGIVTAIRQYSGLDYVVTFLTFLFFSLPVFWAAVLLKEFGAIRYNNWIADPQISPVQAIVTGLILGLILQSVLGGSWKRRLATGGGTAVFVVAALLYFTSVGWWRAPALGIGIVAVVSIAAAVGLTAIFAGLANRRVLYATLTTVGVGIIAYFAVSPLLAAPSLLTLVGLLAVAIVVGLVSGYFWGGYSSRRAAMGLSVVTAVVMGLLIVVDRIVYAWAGFLGIKSRPISTIGSNTPNFRGDYWETILDNGTQLLLPTILLTLISIASYSRYTRASMLETMNQDFVRTARSKGLSERVVIVKHAFRNALIPITTIVAFDFAALIGGAVITETVFGWKGMGELFRTGLDAVDPAPVMAFFLVTALAAIVMNMLADIAYAFLDPRIRR</sequence>
<dbReference type="PANTHER" id="PTHR30465">
    <property type="entry name" value="INNER MEMBRANE ABC TRANSPORTER"/>
    <property type="match status" value="1"/>
</dbReference>
<evidence type="ECO:0000256" key="5">
    <source>
        <dbReference type="ARBA" id="ARBA00022989"/>
    </source>
</evidence>
<keyword evidence="5 7" id="KW-1133">Transmembrane helix</keyword>
<evidence type="ECO:0000313" key="10">
    <source>
        <dbReference type="Proteomes" id="UP001157161"/>
    </source>
</evidence>
<evidence type="ECO:0000256" key="3">
    <source>
        <dbReference type="ARBA" id="ARBA00022475"/>
    </source>
</evidence>
<dbReference type="EMBL" id="BSUM01000001">
    <property type="protein sequence ID" value="GMA30569.1"/>
    <property type="molecule type" value="Genomic_DNA"/>
</dbReference>
<dbReference type="GO" id="GO:0055085">
    <property type="term" value="P:transmembrane transport"/>
    <property type="evidence" value="ECO:0007669"/>
    <property type="project" value="InterPro"/>
</dbReference>
<dbReference type="Proteomes" id="UP001157161">
    <property type="component" value="Unassembled WGS sequence"/>
</dbReference>
<feature type="transmembrane region" description="Helical" evidence="7">
    <location>
        <begin position="282"/>
        <end position="306"/>
    </location>
</feature>
<feature type="transmembrane region" description="Helical" evidence="7">
    <location>
        <begin position="9"/>
        <end position="28"/>
    </location>
</feature>
<keyword evidence="4 7" id="KW-0812">Transmembrane</keyword>
<dbReference type="PANTHER" id="PTHR30465:SF0">
    <property type="entry name" value="OLIGOPEPTIDE TRANSPORT SYSTEM PERMEASE PROTEIN APPB"/>
    <property type="match status" value="1"/>
</dbReference>
<evidence type="ECO:0000256" key="4">
    <source>
        <dbReference type="ARBA" id="ARBA00022692"/>
    </source>
</evidence>
<feature type="transmembrane region" description="Helical" evidence="7">
    <location>
        <begin position="477"/>
        <end position="501"/>
    </location>
</feature>
<protein>
    <recommendedName>
        <fullName evidence="8">ABC transmembrane type-1 domain-containing protein</fullName>
    </recommendedName>
</protein>
<dbReference type="Gene3D" id="1.10.3720.10">
    <property type="entry name" value="MetI-like"/>
    <property type="match status" value="1"/>
</dbReference>
<evidence type="ECO:0000256" key="1">
    <source>
        <dbReference type="ARBA" id="ARBA00004651"/>
    </source>
</evidence>
<dbReference type="Pfam" id="PF00528">
    <property type="entry name" value="BPD_transp_1"/>
    <property type="match status" value="1"/>
</dbReference>
<reference evidence="9" key="2">
    <citation type="submission" date="2023-02" db="EMBL/GenBank/DDBJ databases">
        <authorList>
            <person name="Sun Q."/>
            <person name="Mori K."/>
        </authorList>
    </citation>
    <scope>NUCLEOTIDE SEQUENCE</scope>
    <source>
        <strain evidence="9">NBRC 112290</strain>
    </source>
</reference>
<feature type="transmembrane region" description="Helical" evidence="7">
    <location>
        <begin position="137"/>
        <end position="157"/>
    </location>
</feature>
<keyword evidence="10" id="KW-1185">Reference proteome</keyword>
<feature type="transmembrane region" description="Helical" evidence="7">
    <location>
        <begin position="105"/>
        <end position="125"/>
    </location>
</feature>
<dbReference type="InterPro" id="IPR035906">
    <property type="entry name" value="MetI-like_sf"/>
</dbReference>
<dbReference type="CDD" id="cd06261">
    <property type="entry name" value="TM_PBP2"/>
    <property type="match status" value="1"/>
</dbReference>
<feature type="transmembrane region" description="Helical" evidence="7">
    <location>
        <begin position="375"/>
        <end position="393"/>
    </location>
</feature>
<feature type="transmembrane region" description="Helical" evidence="7">
    <location>
        <begin position="258"/>
        <end position="276"/>
    </location>
</feature>
<comment type="caution">
    <text evidence="9">The sequence shown here is derived from an EMBL/GenBank/DDBJ whole genome shotgun (WGS) entry which is preliminary data.</text>
</comment>
<keyword evidence="2 7" id="KW-0813">Transport</keyword>
<dbReference type="GO" id="GO:0005886">
    <property type="term" value="C:plasma membrane"/>
    <property type="evidence" value="ECO:0007669"/>
    <property type="project" value="UniProtKB-SubCell"/>
</dbReference>
<dbReference type="SUPFAM" id="SSF161098">
    <property type="entry name" value="MetI-like"/>
    <property type="match status" value="1"/>
</dbReference>
<feature type="transmembrane region" description="Helical" evidence="7">
    <location>
        <begin position="430"/>
        <end position="457"/>
    </location>
</feature>
<feature type="domain" description="ABC transmembrane type-1" evidence="8">
    <location>
        <begin position="101"/>
        <end position="494"/>
    </location>
</feature>
<feature type="transmembrane region" description="Helical" evidence="7">
    <location>
        <begin position="230"/>
        <end position="251"/>
    </location>
</feature>
<dbReference type="AlphaFoldDB" id="A0AA37XB15"/>
<feature type="transmembrane region" description="Helical" evidence="7">
    <location>
        <begin position="177"/>
        <end position="195"/>
    </location>
</feature>
<dbReference type="PROSITE" id="PS50928">
    <property type="entry name" value="ABC_TM1"/>
    <property type="match status" value="1"/>
</dbReference>
<dbReference type="RefSeq" id="WP_284249231.1">
    <property type="nucleotide sequence ID" value="NZ_BSUM01000001.1"/>
</dbReference>
<dbReference type="InterPro" id="IPR000515">
    <property type="entry name" value="MetI-like"/>
</dbReference>